<evidence type="ECO:0000256" key="1">
    <source>
        <dbReference type="SAM" id="MobiDB-lite"/>
    </source>
</evidence>
<evidence type="ECO:0000313" key="3">
    <source>
        <dbReference type="Proteomes" id="UP000664265"/>
    </source>
</evidence>
<dbReference type="Pfam" id="PF16132">
    <property type="entry name" value="DUF4843"/>
    <property type="match status" value="1"/>
</dbReference>
<feature type="region of interest" description="Disordered" evidence="1">
    <location>
        <begin position="253"/>
        <end position="278"/>
    </location>
</feature>
<evidence type="ECO:0000313" key="2">
    <source>
        <dbReference type="EMBL" id="MBO1363350.1"/>
    </source>
</evidence>
<proteinExistence type="predicted"/>
<dbReference type="EMBL" id="JAERMS010000014">
    <property type="protein sequence ID" value="MBO1363350.1"/>
    <property type="molecule type" value="Genomic_DNA"/>
</dbReference>
<gene>
    <name evidence="2" type="ORF">JHU38_06110</name>
</gene>
<dbReference type="RefSeq" id="WP_107582029.1">
    <property type="nucleotide sequence ID" value="NZ_JAERMS010000014.1"/>
</dbReference>
<protein>
    <submittedName>
        <fullName evidence="2">DUF4843 domain-containing protein</fullName>
    </submittedName>
</protein>
<dbReference type="InterPro" id="IPR032299">
    <property type="entry name" value="DUF4843"/>
</dbReference>
<dbReference type="PROSITE" id="PS51257">
    <property type="entry name" value="PROKAR_LIPOPROTEIN"/>
    <property type="match status" value="1"/>
</dbReference>
<name>A0ABS3M5G5_9BACT</name>
<organism evidence="2 3">
    <name type="scientific">Prevotella illustrans</name>
    <dbReference type="NCBI Taxonomy" id="2800387"/>
    <lineage>
        <taxon>Bacteria</taxon>
        <taxon>Pseudomonadati</taxon>
        <taxon>Bacteroidota</taxon>
        <taxon>Bacteroidia</taxon>
        <taxon>Bacteroidales</taxon>
        <taxon>Prevotellaceae</taxon>
        <taxon>Prevotella</taxon>
    </lineage>
</organism>
<dbReference type="Proteomes" id="UP000664265">
    <property type="component" value="Unassembled WGS sequence"/>
</dbReference>
<reference evidence="2 3" key="1">
    <citation type="submission" date="2021-01" db="EMBL/GenBank/DDBJ databases">
        <title>Prevotella A2931 sp. nov.</title>
        <authorList>
            <person name="Buhl M."/>
            <person name="Oberhettinger P."/>
        </authorList>
    </citation>
    <scope>NUCLEOTIDE SEQUENCE [LARGE SCALE GENOMIC DNA]</scope>
    <source>
        <strain evidence="2 3">A2931</strain>
    </source>
</reference>
<comment type="caution">
    <text evidence="2">The sequence shown here is derived from an EMBL/GenBank/DDBJ whole genome shotgun (WGS) entry which is preliminary data.</text>
</comment>
<accession>A0ABS3M5G5</accession>
<sequence length="278" mass="31461">MKKTIYMALLFALALTSCKEDERLIFNDKARVELVSEDKNAPADYSYSFVWGSDTRVRDTVFIPVRVIGGTANKDRQVMFEQVTEYKITYTYDKLGKVQDSTVTELPNKAVAGVHYVAFTDADIQPLMVVKAGRIRDNIGIVVLRDASLKTDKVRLRLRLKENADFGFGERRLLERTVIISDKIEQPSTWNYTTKYYLGNYSISKHKLMVQVVGDKVDDAWVKKINGEKSVAIYWRGKFIEALEAFNNDPANQASGAAPLREDPTDKNSPLVTFPTGI</sequence>
<keyword evidence="3" id="KW-1185">Reference proteome</keyword>